<accession>G5A871</accession>
<dbReference type="KEGG" id="psoj:PHYSODRAFT_306171"/>
<name>G5A871_PHYSP</name>
<dbReference type="InParanoid" id="G5A871"/>
<dbReference type="Proteomes" id="UP000002640">
    <property type="component" value="Unassembled WGS sequence"/>
</dbReference>
<dbReference type="GeneID" id="20642656"/>
<evidence type="ECO:0000256" key="1">
    <source>
        <dbReference type="SAM" id="MobiDB-lite"/>
    </source>
</evidence>
<evidence type="ECO:0000313" key="3">
    <source>
        <dbReference type="Proteomes" id="UP000002640"/>
    </source>
</evidence>
<protein>
    <submittedName>
        <fullName evidence="2">Uncharacterized protein</fullName>
    </submittedName>
</protein>
<reference evidence="2 3" key="1">
    <citation type="journal article" date="2006" name="Science">
        <title>Phytophthora genome sequences uncover evolutionary origins and mechanisms of pathogenesis.</title>
        <authorList>
            <person name="Tyler B.M."/>
            <person name="Tripathy S."/>
            <person name="Zhang X."/>
            <person name="Dehal P."/>
            <person name="Jiang R.H."/>
            <person name="Aerts A."/>
            <person name="Arredondo F.D."/>
            <person name="Baxter L."/>
            <person name="Bensasson D."/>
            <person name="Beynon J.L."/>
            <person name="Chapman J."/>
            <person name="Damasceno C.M."/>
            <person name="Dorrance A.E."/>
            <person name="Dou D."/>
            <person name="Dickerman A.W."/>
            <person name="Dubchak I.L."/>
            <person name="Garbelotto M."/>
            <person name="Gijzen M."/>
            <person name="Gordon S.G."/>
            <person name="Govers F."/>
            <person name="Grunwald N.J."/>
            <person name="Huang W."/>
            <person name="Ivors K.L."/>
            <person name="Jones R.W."/>
            <person name="Kamoun S."/>
            <person name="Krampis K."/>
            <person name="Lamour K.H."/>
            <person name="Lee M.K."/>
            <person name="McDonald W.H."/>
            <person name="Medina M."/>
            <person name="Meijer H.J."/>
            <person name="Nordberg E.K."/>
            <person name="Maclean D.J."/>
            <person name="Ospina-Giraldo M.D."/>
            <person name="Morris P.F."/>
            <person name="Phuntumart V."/>
            <person name="Putnam N.H."/>
            <person name="Rash S."/>
            <person name="Rose J.K."/>
            <person name="Sakihama Y."/>
            <person name="Salamov A.A."/>
            <person name="Savidor A."/>
            <person name="Scheuring C.F."/>
            <person name="Smith B.M."/>
            <person name="Sobral B.W."/>
            <person name="Terry A."/>
            <person name="Torto-Alalibo T.A."/>
            <person name="Win J."/>
            <person name="Xu Z."/>
            <person name="Zhang H."/>
            <person name="Grigoriev I.V."/>
            <person name="Rokhsar D.S."/>
            <person name="Boore J.L."/>
        </authorList>
    </citation>
    <scope>NUCLEOTIDE SEQUENCE [LARGE SCALE GENOMIC DNA]</scope>
    <source>
        <strain evidence="2 3">P6497</strain>
    </source>
</reference>
<gene>
    <name evidence="2" type="ORF">PHYSODRAFT_306171</name>
</gene>
<dbReference type="AlphaFoldDB" id="G5A871"/>
<organism evidence="2 3">
    <name type="scientific">Phytophthora sojae (strain P6497)</name>
    <name type="common">Soybean stem and root rot agent</name>
    <name type="synonym">Phytophthora megasperma f. sp. glycines</name>
    <dbReference type="NCBI Taxonomy" id="1094619"/>
    <lineage>
        <taxon>Eukaryota</taxon>
        <taxon>Sar</taxon>
        <taxon>Stramenopiles</taxon>
        <taxon>Oomycota</taxon>
        <taxon>Peronosporomycetes</taxon>
        <taxon>Peronosporales</taxon>
        <taxon>Peronosporaceae</taxon>
        <taxon>Phytophthora</taxon>
    </lineage>
</organism>
<dbReference type="RefSeq" id="XP_009536269.1">
    <property type="nucleotide sequence ID" value="XM_009537974.1"/>
</dbReference>
<feature type="region of interest" description="Disordered" evidence="1">
    <location>
        <begin position="136"/>
        <end position="155"/>
    </location>
</feature>
<dbReference type="EMBL" id="JH159161">
    <property type="protein sequence ID" value="EGZ08097.1"/>
    <property type="molecule type" value="Genomic_DNA"/>
</dbReference>
<sequence>MVRQFFELRDEQEKRKYVSVAAQPPLCRMLLVRWLIENGAPLDVATAIEIGTKRSYAQNVEVAWWLSERDRVALVLGGLSKNKYRKLLLWVLEHTAFKDASSRATIGDAVKQRNYGTAEWLSEQVVNPEVRTWCLPAEEESEEGRPSKRRRQKVK</sequence>
<keyword evidence="3" id="KW-1185">Reference proteome</keyword>
<proteinExistence type="predicted"/>
<evidence type="ECO:0000313" key="2">
    <source>
        <dbReference type="EMBL" id="EGZ08097.1"/>
    </source>
</evidence>